<dbReference type="GO" id="GO:0046474">
    <property type="term" value="P:glycerophospholipid biosynthetic process"/>
    <property type="evidence" value="ECO:0007669"/>
    <property type="project" value="TreeGrafter"/>
</dbReference>
<dbReference type="InterPro" id="IPR049941">
    <property type="entry name" value="LPLAT_7/PORCN-like"/>
</dbReference>
<evidence type="ECO:0000313" key="10">
    <source>
        <dbReference type="Proteomes" id="UP000614334"/>
    </source>
</evidence>
<organism evidence="9 10">
    <name type="scientific">Rhizoctonia solani</name>
    <dbReference type="NCBI Taxonomy" id="456999"/>
    <lineage>
        <taxon>Eukaryota</taxon>
        <taxon>Fungi</taxon>
        <taxon>Dikarya</taxon>
        <taxon>Basidiomycota</taxon>
        <taxon>Agaricomycotina</taxon>
        <taxon>Agaricomycetes</taxon>
        <taxon>Cantharellales</taxon>
        <taxon>Ceratobasidiaceae</taxon>
        <taxon>Rhizoctonia</taxon>
    </lineage>
</organism>
<keyword evidence="6 9" id="KW-0012">Acyltransferase</keyword>
<keyword evidence="3 8" id="KW-0812">Transmembrane</keyword>
<reference evidence="9" key="1">
    <citation type="submission" date="2020-09" db="EMBL/GenBank/DDBJ databases">
        <title>Comparative genome analyses of four rice-infecting Rhizoctonia solani isolates reveal extensive enrichment of homogalacturonan modification genes.</title>
        <authorList>
            <person name="Lee D.-Y."/>
            <person name="Jeon J."/>
            <person name="Kim K.-T."/>
            <person name="Cheong K."/>
            <person name="Song H."/>
            <person name="Choi G."/>
            <person name="Ko J."/>
            <person name="Opiyo S.O."/>
            <person name="Zuo S."/>
            <person name="Madhav S."/>
            <person name="Lee Y.-H."/>
            <person name="Wang G.-L."/>
        </authorList>
    </citation>
    <scope>NUCLEOTIDE SEQUENCE</scope>
    <source>
        <strain evidence="9">AG1-IA B2</strain>
    </source>
</reference>
<gene>
    <name evidence="9" type="ORF">RHS01_02029</name>
</gene>
<feature type="transmembrane region" description="Helical" evidence="8">
    <location>
        <begin position="188"/>
        <end position="208"/>
    </location>
</feature>
<evidence type="ECO:0000313" key="9">
    <source>
        <dbReference type="EMBL" id="KAF8759848.1"/>
    </source>
</evidence>
<evidence type="ECO:0000256" key="6">
    <source>
        <dbReference type="ARBA" id="ARBA00023315"/>
    </source>
</evidence>
<keyword evidence="2 9" id="KW-0808">Transferase</keyword>
<dbReference type="GO" id="GO:0030258">
    <property type="term" value="P:lipid modification"/>
    <property type="evidence" value="ECO:0007669"/>
    <property type="project" value="TreeGrafter"/>
</dbReference>
<dbReference type="InterPro" id="IPR004299">
    <property type="entry name" value="MBOAT_fam"/>
</dbReference>
<dbReference type="GO" id="GO:0003841">
    <property type="term" value="F:1-acylglycerol-3-phosphate O-acyltransferase activity"/>
    <property type="evidence" value="ECO:0007669"/>
    <property type="project" value="TreeGrafter"/>
</dbReference>
<evidence type="ECO:0000256" key="3">
    <source>
        <dbReference type="ARBA" id="ARBA00022692"/>
    </source>
</evidence>
<feature type="transmembrane region" description="Helical" evidence="8">
    <location>
        <begin position="132"/>
        <end position="150"/>
    </location>
</feature>
<keyword evidence="5 8" id="KW-0472">Membrane</keyword>
<feature type="transmembrane region" description="Helical" evidence="8">
    <location>
        <begin position="276"/>
        <end position="301"/>
    </location>
</feature>
<accession>A0A8H7M7V9</accession>
<dbReference type="Pfam" id="PF03062">
    <property type="entry name" value="MBOAT"/>
    <property type="match status" value="1"/>
</dbReference>
<feature type="transmembrane region" description="Helical" evidence="8">
    <location>
        <begin position="313"/>
        <end position="334"/>
    </location>
</feature>
<dbReference type="PANTHER" id="PTHR13906">
    <property type="entry name" value="PORCUPINE"/>
    <property type="match status" value="1"/>
</dbReference>
<sequence length="388" mass="43749">MAHLLVNHAYRTAYLTLDDLEITGTQMVLVIKLSTFAWNIYDGRQPTESLDHSQLATRVQEYPSLLEFLGYVFYFPGLLVGPAFEFVSYRSLIDETIFVPPESSSNGGSQVSEKNDSVPKIKRRVPAGRKRVAYLKFAQGLVFLLLFTLFNPQFNYGMSVDPKWSARPFWYKLGTTQLFGFVARTKYYGAWSLTEGAAILSGLGFNGFDATGQPRWDKTANIDIKNIEFAPNFKVLLDSWNINTNVWLRNCIYKRVTPQGKRPGFKSSMLTFLTSALWHGFCGGYYLTFILGAGPFCLLTISASIKSWSNMAWYGHIMVFVPLLFFKSPATGLLKNMATQREERARFLARGTPELVVLPPTPATDKFSDSPDVVGPIHKTIDESRKDI</sequence>
<evidence type="ECO:0000256" key="4">
    <source>
        <dbReference type="ARBA" id="ARBA00022989"/>
    </source>
</evidence>
<dbReference type="GO" id="GO:0016020">
    <property type="term" value="C:membrane"/>
    <property type="evidence" value="ECO:0007669"/>
    <property type="project" value="UniProtKB-SubCell"/>
</dbReference>
<comment type="subcellular location">
    <subcellularLocation>
        <location evidence="1">Membrane</location>
        <topology evidence="1">Multi-pass membrane protein</topology>
    </subcellularLocation>
</comment>
<evidence type="ECO:0000256" key="2">
    <source>
        <dbReference type="ARBA" id="ARBA00022679"/>
    </source>
</evidence>
<evidence type="ECO:0000256" key="8">
    <source>
        <dbReference type="SAM" id="Phobius"/>
    </source>
</evidence>
<feature type="region of interest" description="Disordered" evidence="7">
    <location>
        <begin position="360"/>
        <end position="388"/>
    </location>
</feature>
<comment type="caution">
    <text evidence="9">The sequence shown here is derived from an EMBL/GenBank/DDBJ whole genome shotgun (WGS) entry which is preliminary data.</text>
</comment>
<dbReference type="AlphaFoldDB" id="A0A8H7M7V9"/>
<protein>
    <submittedName>
        <fullName evidence="9">Membrane-bound acyltransferase family</fullName>
    </submittedName>
</protein>
<proteinExistence type="predicted"/>
<dbReference type="EMBL" id="JACYCF010000002">
    <property type="protein sequence ID" value="KAF8759848.1"/>
    <property type="molecule type" value="Genomic_DNA"/>
</dbReference>
<name>A0A8H7M7V9_9AGAM</name>
<dbReference type="GO" id="GO:0005783">
    <property type="term" value="C:endoplasmic reticulum"/>
    <property type="evidence" value="ECO:0007669"/>
    <property type="project" value="TreeGrafter"/>
</dbReference>
<evidence type="ECO:0000256" key="1">
    <source>
        <dbReference type="ARBA" id="ARBA00004141"/>
    </source>
</evidence>
<dbReference type="PANTHER" id="PTHR13906:SF4">
    <property type="entry name" value="LYSOPHOSPHOLIPID ACYLTRANSFERASE 6"/>
    <property type="match status" value="1"/>
</dbReference>
<feature type="transmembrane region" description="Helical" evidence="8">
    <location>
        <begin position="68"/>
        <end position="87"/>
    </location>
</feature>
<dbReference type="GO" id="GO:0047184">
    <property type="term" value="F:1-acylglycerophosphocholine O-acyltransferase activity"/>
    <property type="evidence" value="ECO:0007669"/>
    <property type="project" value="TreeGrafter"/>
</dbReference>
<keyword evidence="4 8" id="KW-1133">Transmembrane helix</keyword>
<evidence type="ECO:0000256" key="7">
    <source>
        <dbReference type="SAM" id="MobiDB-lite"/>
    </source>
</evidence>
<evidence type="ECO:0000256" key="5">
    <source>
        <dbReference type="ARBA" id="ARBA00023136"/>
    </source>
</evidence>
<feature type="compositionally biased region" description="Basic and acidic residues" evidence="7">
    <location>
        <begin position="379"/>
        <end position="388"/>
    </location>
</feature>
<dbReference type="Proteomes" id="UP000614334">
    <property type="component" value="Unassembled WGS sequence"/>
</dbReference>